<protein>
    <submittedName>
        <fullName evidence="1">Uncharacterized protein</fullName>
    </submittedName>
</protein>
<dbReference type="EMBL" id="GL945507">
    <property type="protein sequence ID" value="EGN92325.1"/>
    <property type="molecule type" value="Genomic_DNA"/>
</dbReference>
<dbReference type="HOGENOM" id="CLU_2856084_0_0_1"/>
<sequence length="65" mass="7576">NKTIGNGRDYTVSPEWEDQSGIKNNLFLLKPDTITEEVVKRYSNNKYFSEIVEWLTALLVPKEWG</sequence>
<accession>F8QH76</accession>
<name>F8QH76_SERL3</name>
<dbReference type="OrthoDB" id="3234307at2759"/>
<keyword evidence="2" id="KW-1185">Reference proteome</keyword>
<feature type="non-terminal residue" evidence="1">
    <location>
        <position position="1"/>
    </location>
</feature>
<evidence type="ECO:0000313" key="1">
    <source>
        <dbReference type="EMBL" id="EGN92325.1"/>
    </source>
</evidence>
<gene>
    <name evidence="1" type="ORF">SERLA73DRAFT_65956</name>
</gene>
<evidence type="ECO:0000313" key="2">
    <source>
        <dbReference type="Proteomes" id="UP000008063"/>
    </source>
</evidence>
<organism evidence="2">
    <name type="scientific">Serpula lacrymans var. lacrymans (strain S7.3)</name>
    <name type="common">Dry rot fungus</name>
    <dbReference type="NCBI Taxonomy" id="936435"/>
    <lineage>
        <taxon>Eukaryota</taxon>
        <taxon>Fungi</taxon>
        <taxon>Dikarya</taxon>
        <taxon>Basidiomycota</taxon>
        <taxon>Agaricomycotina</taxon>
        <taxon>Agaricomycetes</taxon>
        <taxon>Agaricomycetidae</taxon>
        <taxon>Boletales</taxon>
        <taxon>Coniophorineae</taxon>
        <taxon>Serpulaceae</taxon>
        <taxon>Serpula</taxon>
    </lineage>
</organism>
<proteinExistence type="predicted"/>
<dbReference type="Proteomes" id="UP000008063">
    <property type="component" value="Unassembled WGS sequence"/>
</dbReference>
<dbReference type="InParanoid" id="F8QH76"/>
<dbReference type="AlphaFoldDB" id="F8QH76"/>
<reference evidence="2" key="1">
    <citation type="journal article" date="2011" name="Science">
        <title>The plant cell wall-decomposing machinery underlies the functional diversity of forest fungi.</title>
        <authorList>
            <person name="Eastwood D.C."/>
            <person name="Floudas D."/>
            <person name="Binder M."/>
            <person name="Majcherczyk A."/>
            <person name="Schneider P."/>
            <person name="Aerts A."/>
            <person name="Asiegbu F.O."/>
            <person name="Baker S.E."/>
            <person name="Barry K."/>
            <person name="Bendiksby M."/>
            <person name="Blumentritt M."/>
            <person name="Coutinho P.M."/>
            <person name="Cullen D."/>
            <person name="de Vries R.P."/>
            <person name="Gathman A."/>
            <person name="Goodell B."/>
            <person name="Henrissat B."/>
            <person name="Ihrmark K."/>
            <person name="Kauserud H."/>
            <person name="Kohler A."/>
            <person name="LaButti K."/>
            <person name="Lapidus A."/>
            <person name="Lavin J.L."/>
            <person name="Lee Y.-H."/>
            <person name="Lindquist E."/>
            <person name="Lilly W."/>
            <person name="Lucas S."/>
            <person name="Morin E."/>
            <person name="Murat C."/>
            <person name="Oguiza J.A."/>
            <person name="Park J."/>
            <person name="Pisabarro A.G."/>
            <person name="Riley R."/>
            <person name="Rosling A."/>
            <person name="Salamov A."/>
            <person name="Schmidt O."/>
            <person name="Schmutz J."/>
            <person name="Skrede I."/>
            <person name="Stenlid J."/>
            <person name="Wiebenga A."/>
            <person name="Xie X."/>
            <person name="Kuees U."/>
            <person name="Hibbett D.S."/>
            <person name="Hoffmeister D."/>
            <person name="Hoegberg N."/>
            <person name="Martin F."/>
            <person name="Grigoriev I.V."/>
            <person name="Watkinson S.C."/>
        </authorList>
    </citation>
    <scope>NUCLEOTIDE SEQUENCE [LARGE SCALE GENOMIC DNA]</scope>
    <source>
        <strain evidence="2">strain S7.3</strain>
    </source>
</reference>